<keyword evidence="5" id="KW-0395">Inflammatory response</keyword>
<organism evidence="9 10">
    <name type="scientific">Biomphalaria glabrata</name>
    <name type="common">Bloodfluke planorb</name>
    <name type="synonym">Freshwater snail</name>
    <dbReference type="NCBI Taxonomy" id="6526"/>
    <lineage>
        <taxon>Eukaryota</taxon>
        <taxon>Metazoa</taxon>
        <taxon>Spiralia</taxon>
        <taxon>Lophotrochozoa</taxon>
        <taxon>Mollusca</taxon>
        <taxon>Gastropoda</taxon>
        <taxon>Heterobranchia</taxon>
        <taxon>Euthyneura</taxon>
        <taxon>Panpulmonata</taxon>
        <taxon>Hygrophila</taxon>
        <taxon>Lymnaeoidea</taxon>
        <taxon>Planorbidae</taxon>
        <taxon>Biomphalaria</taxon>
    </lineage>
</organism>
<dbReference type="Proteomes" id="UP000076420">
    <property type="component" value="Unassembled WGS sequence"/>
</dbReference>
<dbReference type="InterPro" id="IPR000157">
    <property type="entry name" value="TIR_dom"/>
</dbReference>
<dbReference type="SUPFAM" id="SSF52200">
    <property type="entry name" value="Toll/Interleukin receptor TIR domain"/>
    <property type="match status" value="1"/>
</dbReference>
<dbReference type="STRING" id="6526.A0A2C9KFX7"/>
<dbReference type="SUPFAM" id="SSF47986">
    <property type="entry name" value="DEATH domain"/>
    <property type="match status" value="1"/>
</dbReference>
<feature type="compositionally biased region" description="Low complexity" evidence="6">
    <location>
        <begin position="316"/>
        <end position="350"/>
    </location>
</feature>
<dbReference type="GO" id="GO:0070976">
    <property type="term" value="F:TIR domain binding"/>
    <property type="evidence" value="ECO:0007669"/>
    <property type="project" value="InterPro"/>
</dbReference>
<dbReference type="GO" id="GO:0005737">
    <property type="term" value="C:cytoplasm"/>
    <property type="evidence" value="ECO:0007669"/>
    <property type="project" value="UniProtKB-SubCell"/>
</dbReference>
<dbReference type="RefSeq" id="XP_055901466.1">
    <property type="nucleotide sequence ID" value="XM_056045491.1"/>
</dbReference>
<dbReference type="RefSeq" id="XP_055901464.1">
    <property type="nucleotide sequence ID" value="XM_056045489.1"/>
</dbReference>
<feature type="domain" description="Death" evidence="7">
    <location>
        <begin position="57"/>
        <end position="118"/>
    </location>
</feature>
<dbReference type="GO" id="GO:0008063">
    <property type="term" value="P:Toll signaling pathway"/>
    <property type="evidence" value="ECO:0007669"/>
    <property type="project" value="TreeGrafter"/>
</dbReference>
<dbReference type="RefSeq" id="XP_013086396.1">
    <property type="nucleotide sequence ID" value="XM_013230942.2"/>
</dbReference>
<reference evidence="12 13" key="2">
    <citation type="submission" date="2025-04" db="UniProtKB">
        <authorList>
            <consortium name="RefSeq"/>
        </authorList>
    </citation>
    <scope>IDENTIFICATION</scope>
</reference>
<keyword evidence="11" id="KW-1185">Reference proteome</keyword>
<dbReference type="RefSeq" id="XP_055901467.1">
    <property type="nucleotide sequence ID" value="XM_056045492.1"/>
</dbReference>
<evidence type="ECO:0000313" key="17">
    <source>
        <dbReference type="RefSeq" id="XP_055901465.1"/>
    </source>
</evidence>
<evidence type="ECO:0000313" key="15">
    <source>
        <dbReference type="RefSeq" id="XP_055901463.1"/>
    </source>
</evidence>
<dbReference type="Gene3D" id="3.40.50.10140">
    <property type="entry name" value="Toll/interleukin-1 receptor homology (TIR) domain"/>
    <property type="match status" value="1"/>
</dbReference>
<dbReference type="InterPro" id="IPR011029">
    <property type="entry name" value="DEATH-like_dom_sf"/>
</dbReference>
<evidence type="ECO:0000256" key="3">
    <source>
        <dbReference type="ARBA" id="ARBA00022588"/>
    </source>
</evidence>
<dbReference type="RefSeq" id="XP_055901465.1">
    <property type="nucleotide sequence ID" value="XM_056045490.1"/>
</dbReference>
<feature type="domain" description="TIR" evidence="8">
    <location>
        <begin position="165"/>
        <end position="302"/>
    </location>
</feature>
<dbReference type="RefSeq" id="XP_055901462.1">
    <property type="nucleotide sequence ID" value="XM_056045487.1"/>
</dbReference>
<dbReference type="RefSeq" id="XP_055901461.1">
    <property type="nucleotide sequence ID" value="XM_056045486.1"/>
</dbReference>
<dbReference type="OMA" id="SNECDFQ"/>
<evidence type="ECO:0000259" key="7">
    <source>
        <dbReference type="PROSITE" id="PS50017"/>
    </source>
</evidence>
<evidence type="ECO:0000313" key="12">
    <source>
        <dbReference type="RefSeq" id="XP_013086396.1"/>
    </source>
</evidence>
<dbReference type="CDD" id="cd08312">
    <property type="entry name" value="Death_MyD88"/>
    <property type="match status" value="1"/>
</dbReference>
<evidence type="ECO:0000256" key="1">
    <source>
        <dbReference type="ARBA" id="ARBA00004496"/>
    </source>
</evidence>
<dbReference type="KEGG" id="bgt:106070923"/>
<dbReference type="GeneID" id="106070923"/>
<dbReference type="Pfam" id="PF13676">
    <property type="entry name" value="TIR_2"/>
    <property type="match status" value="1"/>
</dbReference>
<name>A0A2C9KFX7_BIOGL</name>
<dbReference type="VEuPathDB" id="VectorBase:BGLB019067"/>
<feature type="compositionally biased region" description="Basic and acidic residues" evidence="6">
    <location>
        <begin position="374"/>
        <end position="389"/>
    </location>
</feature>
<evidence type="ECO:0000256" key="4">
    <source>
        <dbReference type="ARBA" id="ARBA00022859"/>
    </source>
</evidence>
<dbReference type="AlphaFoldDB" id="A0A2C9KFX7"/>
<dbReference type="EnsemblMetazoa" id="BGLB019067-RC">
    <property type="protein sequence ID" value="BGLB019067-PC"/>
    <property type="gene ID" value="BGLB019067"/>
</dbReference>
<evidence type="ECO:0000313" key="19">
    <source>
        <dbReference type="RefSeq" id="XP_055901467.1"/>
    </source>
</evidence>
<dbReference type="GO" id="GO:0005886">
    <property type="term" value="C:plasma membrane"/>
    <property type="evidence" value="ECO:0007669"/>
    <property type="project" value="TreeGrafter"/>
</dbReference>
<keyword evidence="3" id="KW-0399">Innate immunity</keyword>
<dbReference type="EnsemblMetazoa" id="BGLB019067-RB">
    <property type="protein sequence ID" value="BGLB019067-PB"/>
    <property type="gene ID" value="BGLB019067"/>
</dbReference>
<dbReference type="Pfam" id="PF00531">
    <property type="entry name" value="Death"/>
    <property type="match status" value="1"/>
</dbReference>
<keyword evidence="4" id="KW-0391">Immunity</keyword>
<evidence type="ECO:0000256" key="5">
    <source>
        <dbReference type="ARBA" id="ARBA00023198"/>
    </source>
</evidence>
<dbReference type="GO" id="GO:0002755">
    <property type="term" value="P:MyD88-dependent toll-like receptor signaling pathway"/>
    <property type="evidence" value="ECO:0007669"/>
    <property type="project" value="InterPro"/>
</dbReference>
<evidence type="ECO:0000259" key="8">
    <source>
        <dbReference type="PROSITE" id="PS50104"/>
    </source>
</evidence>
<evidence type="ECO:0000313" key="10">
    <source>
        <dbReference type="Proteomes" id="UP000076420"/>
    </source>
</evidence>
<accession>A0A2C9KFX7</accession>
<dbReference type="InterPro" id="IPR017281">
    <property type="entry name" value="Myelin_different_resp_MyD88"/>
</dbReference>
<dbReference type="PROSITE" id="PS50104">
    <property type="entry name" value="TIR"/>
    <property type="match status" value="1"/>
</dbReference>
<feature type="compositionally biased region" description="Polar residues" evidence="6">
    <location>
        <begin position="351"/>
        <end position="369"/>
    </location>
</feature>
<dbReference type="PANTHER" id="PTHR15079:SF3">
    <property type="entry name" value="MYELOID DIFFERENTIATION PRIMARY RESPONSE PROTEIN MYD88"/>
    <property type="match status" value="1"/>
</dbReference>
<dbReference type="InterPro" id="IPR000488">
    <property type="entry name" value="Death_dom"/>
</dbReference>
<evidence type="ECO:0000256" key="6">
    <source>
        <dbReference type="SAM" id="MobiDB-lite"/>
    </source>
</evidence>
<protein>
    <submittedName>
        <fullName evidence="12 13">Myeloid differentiation primary response protein MyD88-like</fullName>
    </submittedName>
</protein>
<evidence type="ECO:0000313" key="16">
    <source>
        <dbReference type="RefSeq" id="XP_055901464.1"/>
    </source>
</evidence>
<dbReference type="OrthoDB" id="10037120at2759"/>
<proteinExistence type="predicted"/>
<dbReference type="Gene3D" id="1.10.533.10">
    <property type="entry name" value="Death Domain, Fas"/>
    <property type="match status" value="1"/>
</dbReference>
<evidence type="ECO:0000313" key="14">
    <source>
        <dbReference type="RefSeq" id="XP_055901462.1"/>
    </source>
</evidence>
<dbReference type="GO" id="GO:0050830">
    <property type="term" value="P:defense response to Gram-positive bacterium"/>
    <property type="evidence" value="ECO:0007669"/>
    <property type="project" value="TreeGrafter"/>
</dbReference>
<evidence type="ECO:0000313" key="9">
    <source>
        <dbReference type="EnsemblMetazoa" id="BGLB019067-PC"/>
    </source>
</evidence>
<dbReference type="SMART" id="SM00255">
    <property type="entry name" value="TIR"/>
    <property type="match status" value="1"/>
</dbReference>
<dbReference type="GO" id="GO:0034142">
    <property type="term" value="P:toll-like receptor 4 signaling pathway"/>
    <property type="evidence" value="ECO:0007669"/>
    <property type="project" value="TreeGrafter"/>
</dbReference>
<dbReference type="InterPro" id="IPR034249">
    <property type="entry name" value="MyD88_Death"/>
</dbReference>
<dbReference type="RefSeq" id="XP_055901463.1">
    <property type="nucleotide sequence ID" value="XM_056045488.1"/>
</dbReference>
<dbReference type="PROSITE" id="PS50017">
    <property type="entry name" value="DEATH_DOMAIN"/>
    <property type="match status" value="1"/>
</dbReference>
<evidence type="ECO:0000313" key="11">
    <source>
        <dbReference type="Proteomes" id="UP001165740"/>
    </source>
</evidence>
<dbReference type="GO" id="GO:0035325">
    <property type="term" value="F:Toll-like receptor binding"/>
    <property type="evidence" value="ECO:0007669"/>
    <property type="project" value="TreeGrafter"/>
</dbReference>
<feature type="region of interest" description="Disordered" evidence="6">
    <location>
        <begin position="316"/>
        <end position="395"/>
    </location>
</feature>
<dbReference type="PANTHER" id="PTHR15079">
    <property type="entry name" value="MYD88"/>
    <property type="match status" value="1"/>
</dbReference>
<evidence type="ECO:0000313" key="18">
    <source>
        <dbReference type="RefSeq" id="XP_055901466.1"/>
    </source>
</evidence>
<dbReference type="EnsemblMetazoa" id="BGLB019067-RE">
    <property type="protein sequence ID" value="BGLB019067-PE"/>
    <property type="gene ID" value="BGLB019067"/>
</dbReference>
<evidence type="ECO:0000256" key="2">
    <source>
        <dbReference type="ARBA" id="ARBA00022490"/>
    </source>
</evidence>
<reference evidence="9" key="1">
    <citation type="submission" date="2020-05" db="UniProtKB">
        <authorList>
            <consortium name="EnsemblMetazoa"/>
        </authorList>
    </citation>
    <scope>IDENTIFICATION</scope>
    <source>
        <strain evidence="9">BB02</strain>
    </source>
</reference>
<dbReference type="InterPro" id="IPR035897">
    <property type="entry name" value="Toll_tir_struct_dom_sf"/>
</dbReference>
<gene>
    <name evidence="9" type="primary">106070923</name>
    <name evidence="12 13 14 15 16 17 18 19" type="synonym">LOC106070923</name>
</gene>
<evidence type="ECO:0000313" key="13">
    <source>
        <dbReference type="RefSeq" id="XP_055901461.1"/>
    </source>
</evidence>
<dbReference type="VEuPathDB" id="VectorBase:BGLAX_048438"/>
<keyword evidence="2" id="KW-0963">Cytoplasm</keyword>
<comment type="subcellular location">
    <subcellularLocation>
        <location evidence="1">Cytoplasm</location>
    </subcellularLocation>
</comment>
<dbReference type="EnsemblMetazoa" id="BGLB019067-RD">
    <property type="protein sequence ID" value="BGLB019067-PD"/>
    <property type="gene ID" value="BGLB019067"/>
</dbReference>
<dbReference type="Proteomes" id="UP001165740">
    <property type="component" value="Chromosome 11"/>
</dbReference>
<dbReference type="GO" id="GO:0045087">
    <property type="term" value="P:innate immune response"/>
    <property type="evidence" value="ECO:0007669"/>
    <property type="project" value="UniProtKB-KW"/>
</dbReference>
<sequence>MMAACMPEESWQTFLESSLYDVPLHALRNSVCHRLALYLDIEDVVMHNGYIPNYGGLAELIGFSGLEIMEFERAKSPTQALLLEWKSRPDLKPKIGKLVEFLFQLDRIDVLTDCHQAINDEAKLFIDKESKALLKPIQDETVTPGPGSETPPYITRQDVLTGKKTYYDAYICYNPIGESSKDLEFVRELISRFESDKYRFTLFVPFRDDLPGMNEHAINAKIISERCRHMIVVLSKNFLQSEACEFQSTFAQSLSPGARNKRIVPIKIEDCVIPNILRIMACCDFTKKDLWDWSWDRLARSITAQLATEDFQSYQSSSESTSGFSRGYSSMSSLQQSNSPRSSSPDSGISVIQNHTVPIATASGSTPSMSPFKKITEKLSKNKSRDKSKMATAQF</sequence>
<dbReference type="GO" id="GO:0043123">
    <property type="term" value="P:positive regulation of canonical NF-kappaB signal transduction"/>
    <property type="evidence" value="ECO:0007669"/>
    <property type="project" value="InterPro"/>
</dbReference>